<proteinExistence type="predicted"/>
<dbReference type="GO" id="GO:0007166">
    <property type="term" value="P:cell surface receptor signaling pathway"/>
    <property type="evidence" value="ECO:0007669"/>
    <property type="project" value="InterPro"/>
</dbReference>
<dbReference type="InterPro" id="IPR036537">
    <property type="entry name" value="Adaptor_Cbl_N_dom_sf"/>
</dbReference>
<evidence type="ECO:0000313" key="2">
    <source>
        <dbReference type="Proteomes" id="UP001218218"/>
    </source>
</evidence>
<gene>
    <name evidence="1" type="ORF">DFH08DRAFT_810403</name>
</gene>
<evidence type="ECO:0000313" key="1">
    <source>
        <dbReference type="EMBL" id="KAJ7343863.1"/>
    </source>
</evidence>
<protein>
    <submittedName>
        <fullName evidence="1">Uncharacterized protein</fullName>
    </submittedName>
</protein>
<keyword evidence="2" id="KW-1185">Reference proteome</keyword>
<name>A0AAD6ZZ54_9AGAR</name>
<reference evidence="1" key="1">
    <citation type="submission" date="2023-03" db="EMBL/GenBank/DDBJ databases">
        <title>Massive genome expansion in bonnet fungi (Mycena s.s.) driven by repeated elements and novel gene families across ecological guilds.</title>
        <authorList>
            <consortium name="Lawrence Berkeley National Laboratory"/>
            <person name="Harder C.B."/>
            <person name="Miyauchi S."/>
            <person name="Viragh M."/>
            <person name="Kuo A."/>
            <person name="Thoen E."/>
            <person name="Andreopoulos B."/>
            <person name="Lu D."/>
            <person name="Skrede I."/>
            <person name="Drula E."/>
            <person name="Henrissat B."/>
            <person name="Morin E."/>
            <person name="Kohler A."/>
            <person name="Barry K."/>
            <person name="LaButti K."/>
            <person name="Morin E."/>
            <person name="Salamov A."/>
            <person name="Lipzen A."/>
            <person name="Mereny Z."/>
            <person name="Hegedus B."/>
            <person name="Baldrian P."/>
            <person name="Stursova M."/>
            <person name="Weitz H."/>
            <person name="Taylor A."/>
            <person name="Grigoriev I.V."/>
            <person name="Nagy L.G."/>
            <person name="Martin F."/>
            <person name="Kauserud H."/>
        </authorList>
    </citation>
    <scope>NUCLEOTIDE SEQUENCE</scope>
    <source>
        <strain evidence="1">CBHHK002</strain>
    </source>
</reference>
<sequence>MRRRSPSSRQGPPPARARLKLPNALPDVLWTSMLPLKESADAFPPLKSAVSGAIALYQIIEQVLSCYELSFFSWSPPKKRTRHSKADALDIALRVTKIMDVVADAVPDGSDISPSMTHSIDRFSVLLDEIRCAMEDLCRANKISRFMHLNRNERQLQEFKSKLDNVYRDFLAASTLRLEVQQTKLAIQQKQFMIQQTQLHLELQSVSSKTAREPGDKPAILVYYIN</sequence>
<dbReference type="EMBL" id="JARIHO010000022">
    <property type="protein sequence ID" value="KAJ7343863.1"/>
    <property type="molecule type" value="Genomic_DNA"/>
</dbReference>
<dbReference type="Proteomes" id="UP001218218">
    <property type="component" value="Unassembled WGS sequence"/>
</dbReference>
<dbReference type="Gene3D" id="1.20.930.20">
    <property type="entry name" value="Adaptor protein Cbl, N-terminal domain"/>
    <property type="match status" value="1"/>
</dbReference>
<comment type="caution">
    <text evidence="1">The sequence shown here is derived from an EMBL/GenBank/DDBJ whole genome shotgun (WGS) entry which is preliminary data.</text>
</comment>
<accession>A0AAD6ZZ54</accession>
<dbReference type="InterPro" id="IPR059179">
    <property type="entry name" value="MLKL-like_MCAfunc"/>
</dbReference>
<organism evidence="1 2">
    <name type="scientific">Mycena albidolilacea</name>
    <dbReference type="NCBI Taxonomy" id="1033008"/>
    <lineage>
        <taxon>Eukaryota</taxon>
        <taxon>Fungi</taxon>
        <taxon>Dikarya</taxon>
        <taxon>Basidiomycota</taxon>
        <taxon>Agaricomycotina</taxon>
        <taxon>Agaricomycetes</taxon>
        <taxon>Agaricomycetidae</taxon>
        <taxon>Agaricales</taxon>
        <taxon>Marasmiineae</taxon>
        <taxon>Mycenaceae</taxon>
        <taxon>Mycena</taxon>
    </lineage>
</organism>
<dbReference type="CDD" id="cd21037">
    <property type="entry name" value="MLKL_NTD"/>
    <property type="match status" value="1"/>
</dbReference>
<dbReference type="AlphaFoldDB" id="A0AAD6ZZ54"/>